<protein>
    <submittedName>
        <fullName evidence="2">Neurogenic locus notch homolog protein 1</fullName>
    </submittedName>
</protein>
<feature type="region of interest" description="Disordered" evidence="1">
    <location>
        <begin position="59"/>
        <end position="127"/>
    </location>
</feature>
<evidence type="ECO:0000256" key="1">
    <source>
        <dbReference type="SAM" id="MobiDB-lite"/>
    </source>
</evidence>
<sequence length="221" mass="23933">MEDEVVHKLTSFQLSEKEAQPIAIDVSDTHISAEVCKRNLFGKIHGQKKAQLPGLRRADYPHLHHNSSHTSNSESPKPSNGSPSKPAPPEKASSQISESDHQPSHKPSSPQPNHSTPIIPSPPAVHSILPINSQADHLMMVDTLCPTAKPSLSTPLSADLIPIPSPSIKARKWRRKPNSKATLNYITIPPTSPIVTRDLFGTPSCSDMFGAAARPFRAVVV</sequence>
<evidence type="ECO:0000313" key="3">
    <source>
        <dbReference type="Proteomes" id="UP000325081"/>
    </source>
</evidence>
<comment type="caution">
    <text evidence="2">The sequence shown here is derived from an EMBL/GenBank/DDBJ whole genome shotgun (WGS) entry which is preliminary data.</text>
</comment>
<feature type="compositionally biased region" description="Low complexity" evidence="1">
    <location>
        <begin position="105"/>
        <end position="115"/>
    </location>
</feature>
<organism evidence="2 3">
    <name type="scientific">Striga asiatica</name>
    <name type="common">Asiatic witchweed</name>
    <name type="synonym">Buchnera asiatica</name>
    <dbReference type="NCBI Taxonomy" id="4170"/>
    <lineage>
        <taxon>Eukaryota</taxon>
        <taxon>Viridiplantae</taxon>
        <taxon>Streptophyta</taxon>
        <taxon>Embryophyta</taxon>
        <taxon>Tracheophyta</taxon>
        <taxon>Spermatophyta</taxon>
        <taxon>Magnoliopsida</taxon>
        <taxon>eudicotyledons</taxon>
        <taxon>Gunneridae</taxon>
        <taxon>Pentapetalae</taxon>
        <taxon>asterids</taxon>
        <taxon>lamiids</taxon>
        <taxon>Lamiales</taxon>
        <taxon>Orobanchaceae</taxon>
        <taxon>Buchnereae</taxon>
        <taxon>Striga</taxon>
    </lineage>
</organism>
<proteinExistence type="predicted"/>
<dbReference type="AlphaFoldDB" id="A0A5A7Q9R5"/>
<dbReference type="Proteomes" id="UP000325081">
    <property type="component" value="Unassembled WGS sequence"/>
</dbReference>
<keyword evidence="3" id="KW-1185">Reference proteome</keyword>
<feature type="compositionally biased region" description="Low complexity" evidence="1">
    <location>
        <begin position="68"/>
        <end position="94"/>
    </location>
</feature>
<gene>
    <name evidence="2" type="ORF">STAS_17505</name>
</gene>
<evidence type="ECO:0000313" key="2">
    <source>
        <dbReference type="EMBL" id="GER40811.1"/>
    </source>
</evidence>
<name>A0A5A7Q9R5_STRAF</name>
<dbReference type="OrthoDB" id="990360at2759"/>
<accession>A0A5A7Q9R5</accession>
<reference evidence="3" key="1">
    <citation type="journal article" date="2019" name="Curr. Biol.">
        <title>Genome Sequence of Striga asiatica Provides Insight into the Evolution of Plant Parasitism.</title>
        <authorList>
            <person name="Yoshida S."/>
            <person name="Kim S."/>
            <person name="Wafula E.K."/>
            <person name="Tanskanen J."/>
            <person name="Kim Y.M."/>
            <person name="Honaas L."/>
            <person name="Yang Z."/>
            <person name="Spallek T."/>
            <person name="Conn C.E."/>
            <person name="Ichihashi Y."/>
            <person name="Cheong K."/>
            <person name="Cui S."/>
            <person name="Der J.P."/>
            <person name="Gundlach H."/>
            <person name="Jiao Y."/>
            <person name="Hori C."/>
            <person name="Ishida J.K."/>
            <person name="Kasahara H."/>
            <person name="Kiba T."/>
            <person name="Kim M.S."/>
            <person name="Koo N."/>
            <person name="Laohavisit A."/>
            <person name="Lee Y.H."/>
            <person name="Lumba S."/>
            <person name="McCourt P."/>
            <person name="Mortimer J.C."/>
            <person name="Mutuku J.M."/>
            <person name="Nomura T."/>
            <person name="Sasaki-Sekimoto Y."/>
            <person name="Seto Y."/>
            <person name="Wang Y."/>
            <person name="Wakatake T."/>
            <person name="Sakakibara H."/>
            <person name="Demura T."/>
            <person name="Yamaguchi S."/>
            <person name="Yoneyama K."/>
            <person name="Manabe R.I."/>
            <person name="Nelson D.C."/>
            <person name="Schulman A.H."/>
            <person name="Timko M.P."/>
            <person name="dePamphilis C.W."/>
            <person name="Choi D."/>
            <person name="Shirasu K."/>
        </authorList>
    </citation>
    <scope>NUCLEOTIDE SEQUENCE [LARGE SCALE GENOMIC DNA]</scope>
    <source>
        <strain evidence="3">cv. UVA1</strain>
    </source>
</reference>
<dbReference type="EMBL" id="BKCP01005961">
    <property type="protein sequence ID" value="GER40811.1"/>
    <property type="molecule type" value="Genomic_DNA"/>
</dbReference>
<feature type="non-terminal residue" evidence="2">
    <location>
        <position position="221"/>
    </location>
</feature>